<protein>
    <submittedName>
        <fullName evidence="1">Uncharacterized protein</fullName>
    </submittedName>
</protein>
<reference evidence="2" key="1">
    <citation type="journal article" date="2019" name="Int. J. Syst. Evol. Microbiol.">
        <title>The Global Catalogue of Microorganisms (GCM) 10K type strain sequencing project: providing services to taxonomists for standard genome sequencing and annotation.</title>
        <authorList>
            <consortium name="The Broad Institute Genomics Platform"/>
            <consortium name="The Broad Institute Genome Sequencing Center for Infectious Disease"/>
            <person name="Wu L."/>
            <person name="Ma J."/>
        </authorList>
    </citation>
    <scope>NUCLEOTIDE SEQUENCE [LARGE SCALE GENOMIC DNA]</scope>
    <source>
        <strain evidence="2">CCUG 53252</strain>
    </source>
</reference>
<organism evidence="1 2">
    <name type="scientific">Corynebacterium hansenii</name>
    <dbReference type="NCBI Taxonomy" id="394964"/>
    <lineage>
        <taxon>Bacteria</taxon>
        <taxon>Bacillati</taxon>
        <taxon>Actinomycetota</taxon>
        <taxon>Actinomycetes</taxon>
        <taxon>Mycobacteriales</taxon>
        <taxon>Corynebacteriaceae</taxon>
        <taxon>Corynebacterium</taxon>
    </lineage>
</organism>
<proteinExistence type="predicted"/>
<sequence length="51" mass="5444">MTAALAAPDALEHDAADSFTFADYVTLFAYDGPRRPVILGDELVTWVDGAS</sequence>
<dbReference type="Proteomes" id="UP001595751">
    <property type="component" value="Unassembled WGS sequence"/>
</dbReference>
<accession>A0ABV7ZN66</accession>
<comment type="caution">
    <text evidence="1">The sequence shown here is derived from an EMBL/GenBank/DDBJ whole genome shotgun (WGS) entry which is preliminary data.</text>
</comment>
<name>A0ABV7ZN66_9CORY</name>
<keyword evidence="2" id="KW-1185">Reference proteome</keyword>
<dbReference type="EMBL" id="JBHRZN010000002">
    <property type="protein sequence ID" value="MFC3849968.1"/>
    <property type="molecule type" value="Genomic_DNA"/>
</dbReference>
<evidence type="ECO:0000313" key="1">
    <source>
        <dbReference type="EMBL" id="MFC3849968.1"/>
    </source>
</evidence>
<gene>
    <name evidence="1" type="ORF">ACFORJ_07290</name>
</gene>
<dbReference type="RefSeq" id="WP_290289250.1">
    <property type="nucleotide sequence ID" value="NZ_CP047211.1"/>
</dbReference>
<evidence type="ECO:0000313" key="2">
    <source>
        <dbReference type="Proteomes" id="UP001595751"/>
    </source>
</evidence>